<dbReference type="Proteomes" id="UP000095282">
    <property type="component" value="Unplaced"/>
</dbReference>
<evidence type="ECO:0000313" key="2">
    <source>
        <dbReference type="WBParaSite" id="Csp11.Scaffold629.g13006.t1"/>
    </source>
</evidence>
<accession>A0A1I7TYA8</accession>
<protein>
    <submittedName>
        <fullName evidence="2">Ovule protein</fullName>
    </submittedName>
</protein>
<name>A0A1I7TYA8_9PELO</name>
<dbReference type="WBParaSite" id="Csp11.Scaffold629.g13006.t1">
    <property type="protein sequence ID" value="Csp11.Scaffold629.g13006.t1"/>
    <property type="gene ID" value="Csp11.Scaffold629.g13006"/>
</dbReference>
<organism evidence="1 2">
    <name type="scientific">Caenorhabditis tropicalis</name>
    <dbReference type="NCBI Taxonomy" id="1561998"/>
    <lineage>
        <taxon>Eukaryota</taxon>
        <taxon>Metazoa</taxon>
        <taxon>Ecdysozoa</taxon>
        <taxon>Nematoda</taxon>
        <taxon>Chromadorea</taxon>
        <taxon>Rhabditida</taxon>
        <taxon>Rhabditina</taxon>
        <taxon>Rhabditomorpha</taxon>
        <taxon>Rhabditoidea</taxon>
        <taxon>Rhabditidae</taxon>
        <taxon>Peloderinae</taxon>
        <taxon>Caenorhabditis</taxon>
    </lineage>
</organism>
<evidence type="ECO:0000313" key="1">
    <source>
        <dbReference type="Proteomes" id="UP000095282"/>
    </source>
</evidence>
<proteinExistence type="predicted"/>
<reference evidence="2" key="1">
    <citation type="submission" date="2016-11" db="UniProtKB">
        <authorList>
            <consortium name="WormBaseParasite"/>
        </authorList>
    </citation>
    <scope>IDENTIFICATION</scope>
</reference>
<sequence length="66" mass="7649">MFCKNNFLYPVPPISFPPPQDTQLDIFQHVPSLYLYYVMLLQEGGGLQNRTLFSLGYLIRVKSILL</sequence>
<keyword evidence="1" id="KW-1185">Reference proteome</keyword>
<dbReference type="AlphaFoldDB" id="A0A1I7TYA8"/>